<dbReference type="Gene3D" id="3.10.129.10">
    <property type="entry name" value="Hotdog Thioesterase"/>
    <property type="match status" value="1"/>
</dbReference>
<reference evidence="4" key="1">
    <citation type="journal article" date="2019" name="Int. J. Syst. Evol. Microbiol.">
        <title>The Global Catalogue of Microorganisms (GCM) 10K type strain sequencing project: providing services to taxonomists for standard genome sequencing and annotation.</title>
        <authorList>
            <consortium name="The Broad Institute Genomics Platform"/>
            <consortium name="The Broad Institute Genome Sequencing Center for Infectious Disease"/>
            <person name="Wu L."/>
            <person name="Ma J."/>
        </authorList>
    </citation>
    <scope>NUCLEOTIDE SEQUENCE [LARGE SCALE GENOMIC DNA]</scope>
    <source>
        <strain evidence="4">ZS-22-S1</strain>
    </source>
</reference>
<dbReference type="InterPro" id="IPR029069">
    <property type="entry name" value="HotDog_dom_sf"/>
</dbReference>
<evidence type="ECO:0000313" key="4">
    <source>
        <dbReference type="Proteomes" id="UP001595859"/>
    </source>
</evidence>
<name>A0ABV9S2E0_9PSEU</name>
<dbReference type="Proteomes" id="UP001595859">
    <property type="component" value="Unassembled WGS sequence"/>
</dbReference>
<comment type="caution">
    <text evidence="3">The sequence shown here is derived from an EMBL/GenBank/DDBJ whole genome shotgun (WGS) entry which is preliminary data.</text>
</comment>
<dbReference type="InterPro" id="IPR039569">
    <property type="entry name" value="FAS1-like_DH_region"/>
</dbReference>
<feature type="region of interest" description="Disordered" evidence="1">
    <location>
        <begin position="48"/>
        <end position="69"/>
    </location>
</feature>
<feature type="domain" description="FAS1-like dehydratase" evidence="2">
    <location>
        <begin position="41"/>
        <end position="125"/>
    </location>
</feature>
<gene>
    <name evidence="3" type="ORF">ACFPCV_20125</name>
</gene>
<dbReference type="RefSeq" id="WP_378057792.1">
    <property type="nucleotide sequence ID" value="NZ_JBHSIS010000009.1"/>
</dbReference>
<dbReference type="SUPFAM" id="SSF54637">
    <property type="entry name" value="Thioesterase/thiol ester dehydrase-isomerase"/>
    <property type="match status" value="1"/>
</dbReference>
<keyword evidence="4" id="KW-1185">Reference proteome</keyword>
<proteinExistence type="predicted"/>
<dbReference type="EMBL" id="JBHSIS010000009">
    <property type="protein sequence ID" value="MFC4855825.1"/>
    <property type="molecule type" value="Genomic_DNA"/>
</dbReference>
<organism evidence="3 4">
    <name type="scientific">Actinophytocola glycyrrhizae</name>
    <dbReference type="NCBI Taxonomy" id="2044873"/>
    <lineage>
        <taxon>Bacteria</taxon>
        <taxon>Bacillati</taxon>
        <taxon>Actinomycetota</taxon>
        <taxon>Actinomycetes</taxon>
        <taxon>Pseudonocardiales</taxon>
        <taxon>Pseudonocardiaceae</taxon>
    </lineage>
</organism>
<dbReference type="Pfam" id="PF13452">
    <property type="entry name" value="FAS1_DH_region"/>
    <property type="match status" value="1"/>
</dbReference>
<evidence type="ECO:0000313" key="3">
    <source>
        <dbReference type="EMBL" id="MFC4855825.1"/>
    </source>
</evidence>
<evidence type="ECO:0000259" key="2">
    <source>
        <dbReference type="Pfam" id="PF13452"/>
    </source>
</evidence>
<protein>
    <submittedName>
        <fullName evidence="3">MaoC family dehydratase N-terminal domain-containing protein</fullName>
    </submittedName>
</protein>
<accession>A0ABV9S2E0</accession>
<sequence>MSDFPIEQGHVLAFARALGAEPPPDGGVPLTFPIAYAHFDPDWPLVMRPGQPWHGSGAEPGESRGGGGLHAEQEFEYFRPLRVGETLTVHKRTGRTWTKEGRSGVLDFAERHTDFHDAAGELVARATTVTVVKR</sequence>
<evidence type="ECO:0000256" key="1">
    <source>
        <dbReference type="SAM" id="MobiDB-lite"/>
    </source>
</evidence>